<proteinExistence type="predicted"/>
<keyword evidence="3" id="KW-0949">S-adenosyl-L-methionine</keyword>
<name>A0A1E5XV79_9HYPH</name>
<evidence type="ECO:0000256" key="1">
    <source>
        <dbReference type="ARBA" id="ARBA00022603"/>
    </source>
</evidence>
<reference evidence="5 6" key="1">
    <citation type="journal article" date="2015" name="Genome Announc.">
        <title>Genome Assemblies of Three Soil-Associated Devosia species: D. insulae, D. limi, and D. soli.</title>
        <authorList>
            <person name="Hassan Y.I."/>
            <person name="Lepp D."/>
            <person name="Zhou T."/>
        </authorList>
    </citation>
    <scope>NUCLEOTIDE SEQUENCE [LARGE SCALE GENOMIC DNA]</scope>
    <source>
        <strain evidence="5 6">DS-56</strain>
    </source>
</reference>
<keyword evidence="1" id="KW-0489">Methyltransferase</keyword>
<dbReference type="Gene3D" id="3.40.50.150">
    <property type="entry name" value="Vaccinia Virus protein VP39"/>
    <property type="match status" value="1"/>
</dbReference>
<evidence type="ECO:0000256" key="3">
    <source>
        <dbReference type="ARBA" id="ARBA00022691"/>
    </source>
</evidence>
<gene>
    <name evidence="5" type="ORF">VW23_011275</name>
</gene>
<dbReference type="OrthoDB" id="5298787at2"/>
<dbReference type="RefSeq" id="WP_069908352.1">
    <property type="nucleotide sequence ID" value="NZ_LAJE02000071.1"/>
</dbReference>
<dbReference type="EMBL" id="LAJE02000071">
    <property type="protein sequence ID" value="OEO32498.1"/>
    <property type="molecule type" value="Genomic_DNA"/>
</dbReference>
<accession>A0A1E5XV79</accession>
<evidence type="ECO:0000313" key="5">
    <source>
        <dbReference type="EMBL" id="OEO32498.1"/>
    </source>
</evidence>
<comment type="caution">
    <text evidence="5">The sequence shown here is derived from an EMBL/GenBank/DDBJ whole genome shotgun (WGS) entry which is preliminary data.</text>
</comment>
<dbReference type="InterPro" id="IPR029063">
    <property type="entry name" value="SAM-dependent_MTases_sf"/>
</dbReference>
<evidence type="ECO:0000313" key="6">
    <source>
        <dbReference type="Proteomes" id="UP000095463"/>
    </source>
</evidence>
<dbReference type="AlphaFoldDB" id="A0A1E5XV79"/>
<dbReference type="PANTHER" id="PTHR43464">
    <property type="entry name" value="METHYLTRANSFERASE"/>
    <property type="match status" value="1"/>
</dbReference>
<dbReference type="SUPFAM" id="SSF53335">
    <property type="entry name" value="S-adenosyl-L-methionine-dependent methyltransferases"/>
    <property type="match status" value="1"/>
</dbReference>
<keyword evidence="2" id="KW-0808">Transferase</keyword>
<protein>
    <recommendedName>
        <fullName evidence="4">Methyltransferase domain-containing protein</fullName>
    </recommendedName>
</protein>
<organism evidence="5 6">
    <name type="scientific">Devosia insulae DS-56</name>
    <dbReference type="NCBI Taxonomy" id="1116389"/>
    <lineage>
        <taxon>Bacteria</taxon>
        <taxon>Pseudomonadati</taxon>
        <taxon>Pseudomonadota</taxon>
        <taxon>Alphaproteobacteria</taxon>
        <taxon>Hyphomicrobiales</taxon>
        <taxon>Devosiaceae</taxon>
        <taxon>Devosia</taxon>
    </lineage>
</organism>
<dbReference type="CDD" id="cd02440">
    <property type="entry name" value="AdoMet_MTases"/>
    <property type="match status" value="1"/>
</dbReference>
<dbReference type="GO" id="GO:0008168">
    <property type="term" value="F:methyltransferase activity"/>
    <property type="evidence" value="ECO:0007669"/>
    <property type="project" value="UniProtKB-KW"/>
</dbReference>
<dbReference type="PANTHER" id="PTHR43464:SF19">
    <property type="entry name" value="UBIQUINONE BIOSYNTHESIS O-METHYLTRANSFERASE, MITOCHONDRIAL"/>
    <property type="match status" value="1"/>
</dbReference>
<dbReference type="GO" id="GO:0032259">
    <property type="term" value="P:methylation"/>
    <property type="evidence" value="ECO:0007669"/>
    <property type="project" value="UniProtKB-KW"/>
</dbReference>
<dbReference type="InterPro" id="IPR041698">
    <property type="entry name" value="Methyltransf_25"/>
</dbReference>
<feature type="domain" description="Methyltransferase" evidence="4">
    <location>
        <begin position="36"/>
        <end position="131"/>
    </location>
</feature>
<keyword evidence="6" id="KW-1185">Reference proteome</keyword>
<dbReference type="Pfam" id="PF13649">
    <property type="entry name" value="Methyltransf_25"/>
    <property type="match status" value="1"/>
</dbReference>
<evidence type="ECO:0000259" key="4">
    <source>
        <dbReference type="Pfam" id="PF13649"/>
    </source>
</evidence>
<evidence type="ECO:0000256" key="2">
    <source>
        <dbReference type="ARBA" id="ARBA00022679"/>
    </source>
</evidence>
<dbReference type="Proteomes" id="UP000095463">
    <property type="component" value="Unassembled WGS sequence"/>
</dbReference>
<sequence>MHSLYDDAELYDLVAPADAAMERFYVEAAGGPGQRVLELACGSGRFTVPLAASGALVIGGDLSETMLARARAAATERGVSADFVALDMRDFVLGRHFDAIVIAANSLMHLHARADFARAFSAIRQHLAPGGRLLFDVFVPSARLLSLPAGQRQLLGVFAHPRLGDVTIEETISYDPITQVSRADWYWSTADHRDFHHTPLELRQIFPQELPLLLEASGLRLLERFGDFDRGPLTAASQRQVCVCAAA</sequence>